<dbReference type="FunFam" id="4.10.1000.10:FF:000033">
    <property type="entry name" value="zinc finger CCCH domain-containing protein 37"/>
    <property type="match status" value="1"/>
</dbReference>
<dbReference type="SUPFAM" id="SSF90229">
    <property type="entry name" value="CCCH zinc finger"/>
    <property type="match status" value="6"/>
</dbReference>
<evidence type="ECO:0000256" key="6">
    <source>
        <dbReference type="PROSITE-ProRule" id="PRU00723"/>
    </source>
</evidence>
<feature type="zinc finger region" description="C3H1-type" evidence="6">
    <location>
        <begin position="414"/>
        <end position="442"/>
    </location>
</feature>
<name>A0ABD3S8T8_9LAMI</name>
<protein>
    <recommendedName>
        <fullName evidence="7">C3H1-type domain-containing protein</fullName>
    </recommendedName>
</protein>
<evidence type="ECO:0000313" key="9">
    <source>
        <dbReference type="Proteomes" id="UP001634393"/>
    </source>
</evidence>
<dbReference type="PANTHER" id="PTHR12506">
    <property type="entry name" value="PROTEIN PHOSPHATASE RELATED"/>
    <property type="match status" value="1"/>
</dbReference>
<keyword evidence="5" id="KW-0238">DNA-binding</keyword>
<evidence type="ECO:0000256" key="5">
    <source>
        <dbReference type="ARBA" id="ARBA00023125"/>
    </source>
</evidence>
<feature type="zinc finger region" description="C3H1-type" evidence="6">
    <location>
        <begin position="160"/>
        <end position="188"/>
    </location>
</feature>
<accession>A0ABD3S8T8</accession>
<dbReference type="PANTHER" id="PTHR12506:SF82">
    <property type="entry name" value="ZINC FINGER CCCH DOMAIN-CONTAINING PROTEIN 64-RELATED"/>
    <property type="match status" value="1"/>
</dbReference>
<dbReference type="InterPro" id="IPR036855">
    <property type="entry name" value="Znf_CCCH_sf"/>
</dbReference>
<evidence type="ECO:0000256" key="3">
    <source>
        <dbReference type="ARBA" id="ARBA00022771"/>
    </source>
</evidence>
<comment type="caution">
    <text evidence="8">The sequence shown here is derived from an EMBL/GenBank/DDBJ whole genome shotgun (WGS) entry which is preliminary data.</text>
</comment>
<dbReference type="FunFam" id="2.30.30.1190:FF:000004">
    <property type="entry name" value="Zinc finger CCCH domain-containing protein 37"/>
    <property type="match status" value="1"/>
</dbReference>
<keyword evidence="1 6" id="KW-0479">Metal-binding</keyword>
<evidence type="ECO:0000256" key="2">
    <source>
        <dbReference type="ARBA" id="ARBA00022737"/>
    </source>
</evidence>
<keyword evidence="9" id="KW-1185">Reference proteome</keyword>
<dbReference type="SMART" id="SM00356">
    <property type="entry name" value="ZnF_C3H1"/>
    <property type="match status" value="6"/>
</dbReference>
<dbReference type="AlphaFoldDB" id="A0ABD3S8T8"/>
<feature type="zinc finger region" description="C3H1-type" evidence="6">
    <location>
        <begin position="211"/>
        <end position="239"/>
    </location>
</feature>
<dbReference type="InterPro" id="IPR000571">
    <property type="entry name" value="Znf_CCCH"/>
</dbReference>
<feature type="zinc finger region" description="C3H1-type" evidence="6">
    <location>
        <begin position="329"/>
        <end position="357"/>
    </location>
</feature>
<feature type="domain" description="C3H1-type" evidence="7">
    <location>
        <begin position="258"/>
        <end position="286"/>
    </location>
</feature>
<feature type="domain" description="C3H1-type" evidence="7">
    <location>
        <begin position="211"/>
        <end position="239"/>
    </location>
</feature>
<feature type="zinc finger region" description="C3H1-type" evidence="6">
    <location>
        <begin position="258"/>
        <end position="286"/>
    </location>
</feature>
<dbReference type="PROSITE" id="PS50103">
    <property type="entry name" value="ZF_C3H1"/>
    <property type="match status" value="6"/>
</dbReference>
<dbReference type="Pfam" id="PF00642">
    <property type="entry name" value="zf-CCCH"/>
    <property type="match status" value="6"/>
</dbReference>
<feature type="domain" description="C3H1-type" evidence="7">
    <location>
        <begin position="467"/>
        <end position="495"/>
    </location>
</feature>
<keyword evidence="4 6" id="KW-0862">Zinc</keyword>
<sequence length="522" mass="56492">MANQLYGYNPSSYGGTSGAASSSSLYSSRSVADSFLSADTSLRGSSSRCLSAAESLSSSSALSSSMIYNPDSYSIKIPGISGTTLTHSYGPPGVDVGSTVTSTDSLYAGLKRTSSESLYHQTLLGVQNTIGQTEAWYSANPLAKRFRYESTSHLPIYPQRPGEKDCSYYMQTRTCKFGDSCIFDHPIWVPEGGIPDWKEVPPVPSESLPERPGEPDCPYFVKTQRCKFGIRCKFNHPKDIIALPGAPEDGDVSALPERPSEPLCSFYMKTGNCKFGVTCKFHHPRDVQIQSAGEGNGTGVQNTVFVDSKPLQPPFTPALLHNTKGLPVRPGEEDCPFYLKTGSCKYGTTCRYNHPERNAISLPAAVVAPTLLTSPSTHFNSYGVIAPAAALLSTYDPRLTHTTLGYGPTIYPQRPGQPECDYYMKTGICKFADSCKFHHPIDRSAPTAAKESLLETVKLTLAGLPRREGAVHCPYYMKTGTCKYGATCKFDHPPPGEVMAMTSSEGVSSTAVVEEKENGEDV</sequence>
<proteinExistence type="predicted"/>
<reference evidence="8 9" key="1">
    <citation type="submission" date="2024-12" db="EMBL/GenBank/DDBJ databases">
        <title>The unique morphological basis and parallel evolutionary history of personate flowers in Penstemon.</title>
        <authorList>
            <person name="Depatie T.H."/>
            <person name="Wessinger C.A."/>
        </authorList>
    </citation>
    <scope>NUCLEOTIDE SEQUENCE [LARGE SCALE GENOMIC DNA]</scope>
    <source>
        <strain evidence="8">WTNN_2</strain>
        <tissue evidence="8">Leaf</tissue>
    </source>
</reference>
<keyword evidence="3 6" id="KW-0863">Zinc-finger</keyword>
<evidence type="ECO:0000313" key="8">
    <source>
        <dbReference type="EMBL" id="KAL3820872.1"/>
    </source>
</evidence>
<dbReference type="Proteomes" id="UP001634393">
    <property type="component" value="Unassembled WGS sequence"/>
</dbReference>
<keyword evidence="2" id="KW-0677">Repeat</keyword>
<evidence type="ECO:0000256" key="1">
    <source>
        <dbReference type="ARBA" id="ARBA00022723"/>
    </source>
</evidence>
<dbReference type="GO" id="GO:0003677">
    <property type="term" value="F:DNA binding"/>
    <property type="evidence" value="ECO:0007669"/>
    <property type="project" value="UniProtKB-KW"/>
</dbReference>
<dbReference type="GO" id="GO:0008270">
    <property type="term" value="F:zinc ion binding"/>
    <property type="evidence" value="ECO:0007669"/>
    <property type="project" value="UniProtKB-KW"/>
</dbReference>
<organism evidence="8 9">
    <name type="scientific">Penstemon smallii</name>
    <dbReference type="NCBI Taxonomy" id="265156"/>
    <lineage>
        <taxon>Eukaryota</taxon>
        <taxon>Viridiplantae</taxon>
        <taxon>Streptophyta</taxon>
        <taxon>Embryophyta</taxon>
        <taxon>Tracheophyta</taxon>
        <taxon>Spermatophyta</taxon>
        <taxon>Magnoliopsida</taxon>
        <taxon>eudicotyledons</taxon>
        <taxon>Gunneridae</taxon>
        <taxon>Pentapetalae</taxon>
        <taxon>asterids</taxon>
        <taxon>lamiids</taxon>
        <taxon>Lamiales</taxon>
        <taxon>Plantaginaceae</taxon>
        <taxon>Cheloneae</taxon>
        <taxon>Penstemon</taxon>
    </lineage>
</organism>
<feature type="domain" description="C3H1-type" evidence="7">
    <location>
        <begin position="160"/>
        <end position="188"/>
    </location>
</feature>
<dbReference type="InterPro" id="IPR050974">
    <property type="entry name" value="Plant_ZF_CCCH"/>
</dbReference>
<feature type="zinc finger region" description="C3H1-type" evidence="6">
    <location>
        <begin position="467"/>
        <end position="495"/>
    </location>
</feature>
<evidence type="ECO:0000256" key="4">
    <source>
        <dbReference type="ARBA" id="ARBA00022833"/>
    </source>
</evidence>
<dbReference type="Gene3D" id="4.10.1000.10">
    <property type="entry name" value="Zinc finger, CCCH-type"/>
    <property type="match status" value="2"/>
</dbReference>
<dbReference type="EMBL" id="JBJXBP010000007">
    <property type="protein sequence ID" value="KAL3820872.1"/>
    <property type="molecule type" value="Genomic_DNA"/>
</dbReference>
<dbReference type="Gene3D" id="2.30.30.1190">
    <property type="match status" value="2"/>
</dbReference>
<gene>
    <name evidence="8" type="ORF">ACJIZ3_006777</name>
</gene>
<feature type="domain" description="C3H1-type" evidence="7">
    <location>
        <begin position="329"/>
        <end position="357"/>
    </location>
</feature>
<feature type="domain" description="C3H1-type" evidence="7">
    <location>
        <begin position="414"/>
        <end position="442"/>
    </location>
</feature>
<evidence type="ECO:0000259" key="7">
    <source>
        <dbReference type="PROSITE" id="PS50103"/>
    </source>
</evidence>
<dbReference type="GO" id="GO:0003729">
    <property type="term" value="F:mRNA binding"/>
    <property type="evidence" value="ECO:0007669"/>
    <property type="project" value="UniProtKB-ARBA"/>
</dbReference>